<protein>
    <submittedName>
        <fullName evidence="1">Uncharacterized protein</fullName>
    </submittedName>
</protein>
<evidence type="ECO:0000313" key="2">
    <source>
        <dbReference type="Proteomes" id="UP000469734"/>
    </source>
</evidence>
<dbReference type="AlphaFoldDB" id="A0A7X4KFY2"/>
<name>A0A7X4KFY2_9BURK</name>
<dbReference type="RefSeq" id="WP_161048791.1">
    <property type="nucleotide sequence ID" value="NZ_WWCR01000001.1"/>
</dbReference>
<dbReference type="Proteomes" id="UP000469734">
    <property type="component" value="Unassembled WGS sequence"/>
</dbReference>
<sequence>MKLPVYIFPVMVRINSSVVQQGWCVHHEVSPPAMAQNFIPANRRNRLVREILYRYADFDQNKRRRFALMRCMKSAVSS</sequence>
<gene>
    <name evidence="1" type="ORF">GTP56_02015</name>
</gene>
<accession>A0A7X4KFY2</accession>
<evidence type="ECO:0000313" key="1">
    <source>
        <dbReference type="EMBL" id="MYM70973.1"/>
    </source>
</evidence>
<proteinExistence type="predicted"/>
<dbReference type="EMBL" id="WWCR01000001">
    <property type="protein sequence ID" value="MYM70973.1"/>
    <property type="molecule type" value="Genomic_DNA"/>
</dbReference>
<comment type="caution">
    <text evidence="1">The sequence shown here is derived from an EMBL/GenBank/DDBJ whole genome shotgun (WGS) entry which is preliminary data.</text>
</comment>
<reference evidence="1 2" key="1">
    <citation type="submission" date="2019-12" db="EMBL/GenBank/DDBJ databases">
        <title>Novel species isolated from a subtropical stream in China.</title>
        <authorList>
            <person name="Lu H."/>
        </authorList>
    </citation>
    <scope>NUCLEOTIDE SEQUENCE [LARGE SCALE GENOMIC DNA]</scope>
    <source>
        <strain evidence="1 2">FT134W</strain>
    </source>
</reference>
<organism evidence="1 2">
    <name type="scientific">Duganella margarita</name>
    <dbReference type="NCBI Taxonomy" id="2692170"/>
    <lineage>
        <taxon>Bacteria</taxon>
        <taxon>Pseudomonadati</taxon>
        <taxon>Pseudomonadota</taxon>
        <taxon>Betaproteobacteria</taxon>
        <taxon>Burkholderiales</taxon>
        <taxon>Oxalobacteraceae</taxon>
        <taxon>Telluria group</taxon>
        <taxon>Duganella</taxon>
    </lineage>
</organism>